<dbReference type="InterPro" id="IPR007829">
    <property type="entry name" value="TM2"/>
</dbReference>
<dbReference type="GO" id="GO:0016020">
    <property type="term" value="C:membrane"/>
    <property type="evidence" value="ECO:0007669"/>
    <property type="project" value="UniProtKB-SubCell"/>
</dbReference>
<proteinExistence type="predicted"/>
<accession>A0A918NC45</accession>
<dbReference type="EMBL" id="BMYV01000001">
    <property type="protein sequence ID" value="GGX57512.1"/>
    <property type="molecule type" value="Genomic_DNA"/>
</dbReference>
<sequence length="151" mass="16252">MDGKILDYDFDRHIGVISGSDGQRYKFTGGEFKSKSGPPRAGLPVDFDPLEGNVAMGVYPMAGASHVAPGGKDKIVAALLAFFLGGLGIHKFYLGKTSAGVIMLLCGTIGWLLILPGLIICLIAFIEAIIYLVKDNQAFQDDYVYGTKSWF</sequence>
<evidence type="ECO:0000256" key="3">
    <source>
        <dbReference type="ARBA" id="ARBA00022989"/>
    </source>
</evidence>
<keyword evidence="2 5" id="KW-0812">Transmembrane</keyword>
<evidence type="ECO:0000313" key="7">
    <source>
        <dbReference type="EMBL" id="GGX57512.1"/>
    </source>
</evidence>
<dbReference type="Pfam" id="PF05154">
    <property type="entry name" value="TM2"/>
    <property type="match status" value="1"/>
</dbReference>
<dbReference type="AlphaFoldDB" id="A0A918NC45"/>
<evidence type="ECO:0000256" key="4">
    <source>
        <dbReference type="ARBA" id="ARBA00023136"/>
    </source>
</evidence>
<organism evidence="7 8">
    <name type="scientific">Litorimonas cladophorae</name>
    <dbReference type="NCBI Taxonomy" id="1220491"/>
    <lineage>
        <taxon>Bacteria</taxon>
        <taxon>Pseudomonadati</taxon>
        <taxon>Pseudomonadota</taxon>
        <taxon>Alphaproteobacteria</taxon>
        <taxon>Maricaulales</taxon>
        <taxon>Robiginitomaculaceae</taxon>
    </lineage>
</organism>
<feature type="domain" description="TM2" evidence="6">
    <location>
        <begin position="71"/>
        <end position="114"/>
    </location>
</feature>
<dbReference type="Proteomes" id="UP000600865">
    <property type="component" value="Unassembled WGS sequence"/>
</dbReference>
<dbReference type="RefSeq" id="WP_189580407.1">
    <property type="nucleotide sequence ID" value="NZ_BMYV01000001.1"/>
</dbReference>
<gene>
    <name evidence="7" type="ORF">GCM10011309_03120</name>
</gene>
<comment type="subcellular location">
    <subcellularLocation>
        <location evidence="1">Membrane</location>
        <topology evidence="1">Multi-pass membrane protein</topology>
    </subcellularLocation>
</comment>
<comment type="caution">
    <text evidence="7">The sequence shown here is derived from an EMBL/GenBank/DDBJ whole genome shotgun (WGS) entry which is preliminary data.</text>
</comment>
<protein>
    <recommendedName>
        <fullName evidence="6">TM2 domain-containing protein</fullName>
    </recommendedName>
</protein>
<name>A0A918NC45_9PROT</name>
<feature type="transmembrane region" description="Helical" evidence="5">
    <location>
        <begin position="75"/>
        <end position="94"/>
    </location>
</feature>
<keyword evidence="8" id="KW-1185">Reference proteome</keyword>
<evidence type="ECO:0000256" key="2">
    <source>
        <dbReference type="ARBA" id="ARBA00022692"/>
    </source>
</evidence>
<evidence type="ECO:0000256" key="1">
    <source>
        <dbReference type="ARBA" id="ARBA00004141"/>
    </source>
</evidence>
<evidence type="ECO:0000259" key="6">
    <source>
        <dbReference type="Pfam" id="PF05154"/>
    </source>
</evidence>
<keyword evidence="3 5" id="KW-1133">Transmembrane helix</keyword>
<evidence type="ECO:0000256" key="5">
    <source>
        <dbReference type="SAM" id="Phobius"/>
    </source>
</evidence>
<evidence type="ECO:0000313" key="8">
    <source>
        <dbReference type="Proteomes" id="UP000600865"/>
    </source>
</evidence>
<reference evidence="7 8" key="1">
    <citation type="journal article" date="2014" name="Int. J. Syst. Evol. Microbiol.">
        <title>Complete genome sequence of Corynebacterium casei LMG S-19264T (=DSM 44701T), isolated from a smear-ripened cheese.</title>
        <authorList>
            <consortium name="US DOE Joint Genome Institute (JGI-PGF)"/>
            <person name="Walter F."/>
            <person name="Albersmeier A."/>
            <person name="Kalinowski J."/>
            <person name="Ruckert C."/>
        </authorList>
    </citation>
    <scope>NUCLEOTIDE SEQUENCE [LARGE SCALE GENOMIC DNA]</scope>
    <source>
        <strain evidence="7 8">KCTC 23968</strain>
    </source>
</reference>
<feature type="transmembrane region" description="Helical" evidence="5">
    <location>
        <begin position="100"/>
        <end position="133"/>
    </location>
</feature>
<keyword evidence="4 5" id="KW-0472">Membrane</keyword>